<dbReference type="PANTHER" id="PTHR43244">
    <property type="match status" value="1"/>
</dbReference>
<dbReference type="InterPro" id="IPR036661">
    <property type="entry name" value="Luciferase-like_sf"/>
</dbReference>
<dbReference type="PANTHER" id="PTHR43244:SF1">
    <property type="entry name" value="5,10-METHYLENETETRAHYDROMETHANOPTERIN REDUCTASE"/>
    <property type="match status" value="1"/>
</dbReference>
<dbReference type="RefSeq" id="WP_208257517.1">
    <property type="nucleotide sequence ID" value="NZ_JAGEOJ010000008.1"/>
</dbReference>
<dbReference type="Gene3D" id="3.20.20.30">
    <property type="entry name" value="Luciferase-like domain"/>
    <property type="match status" value="1"/>
</dbReference>
<dbReference type="SUPFAM" id="SSF51679">
    <property type="entry name" value="Bacterial luciferase-like"/>
    <property type="match status" value="1"/>
</dbReference>
<evidence type="ECO:0000313" key="3">
    <source>
        <dbReference type="EMBL" id="MBO2449639.1"/>
    </source>
</evidence>
<accession>A0A939PH31</accession>
<dbReference type="AlphaFoldDB" id="A0A939PH31"/>
<evidence type="ECO:0000256" key="1">
    <source>
        <dbReference type="ARBA" id="ARBA00023002"/>
    </source>
</evidence>
<dbReference type="Proteomes" id="UP000669179">
    <property type="component" value="Unassembled WGS sequence"/>
</dbReference>
<keyword evidence="4" id="KW-1185">Reference proteome</keyword>
<dbReference type="InterPro" id="IPR019922">
    <property type="entry name" value="Lucif-like_OxRdatse_MSMEG_4141"/>
</dbReference>
<comment type="caution">
    <text evidence="3">The sequence shown here is derived from an EMBL/GenBank/DDBJ whole genome shotgun (WGS) entry which is preliminary data.</text>
</comment>
<dbReference type="EMBL" id="JAGEOJ010000008">
    <property type="protein sequence ID" value="MBO2449639.1"/>
    <property type="molecule type" value="Genomic_DNA"/>
</dbReference>
<dbReference type="InterPro" id="IPR050564">
    <property type="entry name" value="F420-G6PD/mer"/>
</dbReference>
<gene>
    <name evidence="3" type="ORF">J4573_21235</name>
</gene>
<sequence>MVDDVVGDARRRLGRVGVWLMKARYGVAPIEVTRRELARIEALGYGSVWAGETIGGREAFAEYGSYLAATERIVVGTGIANVWARPGVTMQAGGATLAEAYPGRFVLGIGVGHPFQAELAGATDWRPLSTMRRYLDEMDAGVPARPGAATVPTVPFPRVLAALGPKMLELARDRADGAHPFNTPVEHTAFAREILGADKLLIPQLSVLLETDPAVARAKLREGVAQGVQVKAYADNFRRLGYSEDEIAGRGDRLLDATRAWGDEEAIARRVGEHLDAGADHVLVTPVADDLVSAVDVLERLAAVVGQAWGTAR</sequence>
<dbReference type="GO" id="GO:0016705">
    <property type="term" value="F:oxidoreductase activity, acting on paired donors, with incorporation or reduction of molecular oxygen"/>
    <property type="evidence" value="ECO:0007669"/>
    <property type="project" value="InterPro"/>
</dbReference>
<reference evidence="3" key="1">
    <citation type="submission" date="2021-03" db="EMBL/GenBank/DDBJ databases">
        <authorList>
            <person name="Kanchanasin P."/>
            <person name="Saeng-In P."/>
            <person name="Phongsopitanun W."/>
            <person name="Yuki M."/>
            <person name="Kudo T."/>
            <person name="Ohkuma M."/>
            <person name="Tanasupawat S."/>
        </authorList>
    </citation>
    <scope>NUCLEOTIDE SEQUENCE</scope>
    <source>
        <strain evidence="3">GKU 128</strain>
    </source>
</reference>
<dbReference type="NCBIfam" id="TIGR03620">
    <property type="entry name" value="F420_MSMEG_4141"/>
    <property type="match status" value="1"/>
</dbReference>
<dbReference type="Pfam" id="PF00296">
    <property type="entry name" value="Bac_luciferase"/>
    <property type="match status" value="1"/>
</dbReference>
<dbReference type="InterPro" id="IPR011251">
    <property type="entry name" value="Luciferase-like_dom"/>
</dbReference>
<organism evidence="3 4">
    <name type="scientific">Actinomadura barringtoniae</name>
    <dbReference type="NCBI Taxonomy" id="1427535"/>
    <lineage>
        <taxon>Bacteria</taxon>
        <taxon>Bacillati</taxon>
        <taxon>Actinomycetota</taxon>
        <taxon>Actinomycetes</taxon>
        <taxon>Streptosporangiales</taxon>
        <taxon>Thermomonosporaceae</taxon>
        <taxon>Actinomadura</taxon>
    </lineage>
</organism>
<evidence type="ECO:0000259" key="2">
    <source>
        <dbReference type="Pfam" id="PF00296"/>
    </source>
</evidence>
<feature type="domain" description="Luciferase-like" evidence="2">
    <location>
        <begin position="28"/>
        <end position="281"/>
    </location>
</feature>
<evidence type="ECO:0000313" key="4">
    <source>
        <dbReference type="Proteomes" id="UP000669179"/>
    </source>
</evidence>
<name>A0A939PH31_9ACTN</name>
<proteinExistence type="predicted"/>
<protein>
    <submittedName>
        <fullName evidence="3">TIGR03620 family F420-dependent LLM class oxidoreductase</fullName>
    </submittedName>
</protein>
<keyword evidence="1" id="KW-0560">Oxidoreductase</keyword>